<organism evidence="6 7">
    <name type="scientific">Rhodoferax potami</name>
    <dbReference type="NCBI Taxonomy" id="3068338"/>
    <lineage>
        <taxon>Bacteria</taxon>
        <taxon>Pseudomonadati</taxon>
        <taxon>Pseudomonadota</taxon>
        <taxon>Betaproteobacteria</taxon>
        <taxon>Burkholderiales</taxon>
        <taxon>Comamonadaceae</taxon>
        <taxon>Rhodoferax</taxon>
    </lineage>
</organism>
<gene>
    <name evidence="6" type="ORF">RAE19_02915</name>
</gene>
<evidence type="ECO:0000313" key="7">
    <source>
        <dbReference type="Proteomes" id="UP001321700"/>
    </source>
</evidence>
<dbReference type="Pfam" id="PF08448">
    <property type="entry name" value="PAS_4"/>
    <property type="match status" value="1"/>
</dbReference>
<evidence type="ECO:0000259" key="5">
    <source>
        <dbReference type="Pfam" id="PF08448"/>
    </source>
</evidence>
<dbReference type="Gene3D" id="3.30.450.20">
    <property type="entry name" value="PAS domain"/>
    <property type="match status" value="1"/>
</dbReference>
<dbReference type="PIRSF" id="PIRSF000087">
    <property type="entry name" value="PYP"/>
    <property type="match status" value="1"/>
</dbReference>
<sequence length="134" mass="14804">MNNDLLDFDTPGLCALLSDVPAEDLDALPFGVIGFDASGHIQRYNAYESKAAMFDPKTVIGQHVFVELAPCFNNYLVATRFEDAAAASEALDETMPYVLTFRMRPTRVQIRLLAQPDQGLRFILVLRTPAPAKA</sequence>
<keyword evidence="7" id="KW-1185">Reference proteome</keyword>
<evidence type="ECO:0000256" key="2">
    <source>
        <dbReference type="ARBA" id="ARBA00022606"/>
    </source>
</evidence>
<evidence type="ECO:0000256" key="1">
    <source>
        <dbReference type="ARBA" id="ARBA00022543"/>
    </source>
</evidence>
<keyword evidence="1" id="KW-0600">Photoreceptor protein</keyword>
<keyword evidence="2" id="KW-0716">Sensory transduction</keyword>
<protein>
    <submittedName>
        <fullName evidence="6">Phosphonate transporter</fullName>
    </submittedName>
</protein>
<dbReference type="SUPFAM" id="SSF55785">
    <property type="entry name" value="PYP-like sensor domain (PAS domain)"/>
    <property type="match status" value="1"/>
</dbReference>
<keyword evidence="3" id="KW-0157">Chromophore</keyword>
<dbReference type="RefSeq" id="WP_313873510.1">
    <property type="nucleotide sequence ID" value="NZ_JAVBIK010000001.1"/>
</dbReference>
<keyword evidence="4" id="KW-0675">Receptor</keyword>
<accession>A0ABU3KIV2</accession>
<comment type="caution">
    <text evidence="6">The sequence shown here is derived from an EMBL/GenBank/DDBJ whole genome shotgun (WGS) entry which is preliminary data.</text>
</comment>
<dbReference type="InterPro" id="IPR012130">
    <property type="entry name" value="PYP"/>
</dbReference>
<evidence type="ECO:0000256" key="4">
    <source>
        <dbReference type="ARBA" id="ARBA00023170"/>
    </source>
</evidence>
<dbReference type="InterPro" id="IPR035965">
    <property type="entry name" value="PAS-like_dom_sf"/>
</dbReference>
<evidence type="ECO:0000256" key="3">
    <source>
        <dbReference type="ARBA" id="ARBA00022991"/>
    </source>
</evidence>
<evidence type="ECO:0000313" key="6">
    <source>
        <dbReference type="EMBL" id="MDT7517699.1"/>
    </source>
</evidence>
<dbReference type="InterPro" id="IPR013656">
    <property type="entry name" value="PAS_4"/>
</dbReference>
<reference evidence="6 7" key="1">
    <citation type="submission" date="2023-08" db="EMBL/GenBank/DDBJ databases">
        <title>Rhodoferax potami sp. nov. and Rhodoferax mekongensis sp. nov., isolated from the Mekong River in Thailand.</title>
        <authorList>
            <person name="Kitikhun S."/>
            <person name="Charoenyingcharoen P."/>
            <person name="Siriarchawattana P."/>
            <person name="Likhitrattanapisal S."/>
            <person name="Nilsakha T."/>
            <person name="Chanpet A."/>
            <person name="Rattanawaree P."/>
            <person name="Ingsriswang S."/>
        </authorList>
    </citation>
    <scope>NUCLEOTIDE SEQUENCE [LARGE SCALE GENOMIC DNA]</scope>
    <source>
        <strain evidence="6 7">TBRC 17660</strain>
    </source>
</reference>
<feature type="domain" description="PAS fold-4" evidence="5">
    <location>
        <begin position="25"/>
        <end position="125"/>
    </location>
</feature>
<proteinExistence type="predicted"/>
<dbReference type="Proteomes" id="UP001321700">
    <property type="component" value="Unassembled WGS sequence"/>
</dbReference>
<name>A0ABU3KIV2_9BURK</name>
<dbReference type="EMBL" id="JAVBIK010000001">
    <property type="protein sequence ID" value="MDT7517699.1"/>
    <property type="molecule type" value="Genomic_DNA"/>
</dbReference>